<evidence type="ECO:0000313" key="3">
    <source>
        <dbReference type="Proteomes" id="UP000002668"/>
    </source>
</evidence>
<feature type="compositionally biased region" description="Acidic residues" evidence="1">
    <location>
        <begin position="203"/>
        <end position="213"/>
    </location>
</feature>
<dbReference type="Proteomes" id="UP000002668">
    <property type="component" value="Genome"/>
</dbReference>
<feature type="compositionally biased region" description="Polar residues" evidence="1">
    <location>
        <begin position="236"/>
        <end position="257"/>
    </location>
</feature>
<dbReference type="VEuPathDB" id="FungiDB:LEMA_P044000.1"/>
<proteinExistence type="predicted"/>
<feature type="region of interest" description="Disordered" evidence="1">
    <location>
        <begin position="200"/>
        <end position="281"/>
    </location>
</feature>
<feature type="compositionally biased region" description="Pro residues" evidence="1">
    <location>
        <begin position="443"/>
        <end position="452"/>
    </location>
</feature>
<dbReference type="EMBL" id="FP929105">
    <property type="protein sequence ID" value="CBX93499.1"/>
    <property type="molecule type" value="Genomic_DNA"/>
</dbReference>
<reference evidence="3" key="1">
    <citation type="journal article" date="2011" name="Nat. Commun.">
        <title>Effector diversification within compartments of the Leptosphaeria maculans genome affected by Repeat-Induced Point mutations.</title>
        <authorList>
            <person name="Rouxel T."/>
            <person name="Grandaubert J."/>
            <person name="Hane J.K."/>
            <person name="Hoede C."/>
            <person name="van de Wouw A.P."/>
            <person name="Couloux A."/>
            <person name="Dominguez V."/>
            <person name="Anthouard V."/>
            <person name="Bally P."/>
            <person name="Bourras S."/>
            <person name="Cozijnsen A.J."/>
            <person name="Ciuffetti L.M."/>
            <person name="Degrave A."/>
            <person name="Dilmaghani A."/>
            <person name="Duret L."/>
            <person name="Fudal I."/>
            <person name="Goodwin S.B."/>
            <person name="Gout L."/>
            <person name="Glaser N."/>
            <person name="Linglin J."/>
            <person name="Kema G.H.J."/>
            <person name="Lapalu N."/>
            <person name="Lawrence C.B."/>
            <person name="May K."/>
            <person name="Meyer M."/>
            <person name="Ollivier B."/>
            <person name="Poulain J."/>
            <person name="Schoch C.L."/>
            <person name="Simon A."/>
            <person name="Spatafora J.W."/>
            <person name="Stachowiak A."/>
            <person name="Turgeon B.G."/>
            <person name="Tyler B.M."/>
            <person name="Vincent D."/>
            <person name="Weissenbach J."/>
            <person name="Amselem J."/>
            <person name="Quesneville H."/>
            <person name="Oliver R.P."/>
            <person name="Wincker P."/>
            <person name="Balesdent M.-H."/>
            <person name="Howlett B.J."/>
        </authorList>
    </citation>
    <scope>NUCLEOTIDE SEQUENCE [LARGE SCALE GENOMIC DNA]</scope>
    <source>
        <strain evidence="3">JN3 / isolate v23.1.3 / race Av1-4-5-6-7-8</strain>
    </source>
</reference>
<organism evidence="3">
    <name type="scientific">Leptosphaeria maculans (strain JN3 / isolate v23.1.3 / race Av1-4-5-6-7-8)</name>
    <name type="common">Blackleg fungus</name>
    <name type="synonym">Phoma lingam</name>
    <dbReference type="NCBI Taxonomy" id="985895"/>
    <lineage>
        <taxon>Eukaryota</taxon>
        <taxon>Fungi</taxon>
        <taxon>Dikarya</taxon>
        <taxon>Ascomycota</taxon>
        <taxon>Pezizomycotina</taxon>
        <taxon>Dothideomycetes</taxon>
        <taxon>Pleosporomycetidae</taxon>
        <taxon>Pleosporales</taxon>
        <taxon>Pleosporineae</taxon>
        <taxon>Leptosphaeriaceae</taxon>
        <taxon>Plenodomus</taxon>
        <taxon>Plenodomus lingam/Leptosphaeria maculans species complex</taxon>
    </lineage>
</organism>
<dbReference type="HOGENOM" id="CLU_518817_0_0_1"/>
<keyword evidence="3" id="KW-1185">Reference proteome</keyword>
<dbReference type="AlphaFoldDB" id="E4ZPW4"/>
<feature type="region of interest" description="Disordered" evidence="1">
    <location>
        <begin position="130"/>
        <end position="173"/>
    </location>
</feature>
<evidence type="ECO:0000313" key="2">
    <source>
        <dbReference type="EMBL" id="CBX93499.1"/>
    </source>
</evidence>
<feature type="region of interest" description="Disordered" evidence="1">
    <location>
        <begin position="437"/>
        <end position="469"/>
    </location>
</feature>
<sequence length="525" mass="56870">MRCNGAPLQIMDCSLATLVLPSQCGLPAQFAFTVSCNPRHIVDSTICPATCINNSFKCFAWKYSKQASVSTFDSRTNGPSRVLTYAQPAFSSLQKTNQIPTLSQAVFDLPGAMDSHSVVVAQKQQVSAAASETTREAMETSATLQGPHLQPDLSYLGDNEGRSGAAASKGKGKAVQSVVESPELFKEFNFDFFELSDLKPPEEQEQEQEEEEDSKINPAPPHPATVFNYPDLKTWSVPTTVSPSITQHPDPQPISSQTPHTNSPPTHTPPIKPPPKNPRYYPHALSTPAKHALALGQKNHSLQPWTQQHLLHHHESRKELVPRSLDKDYTSKALAAIEYDVQTARCTMLKATQNVRRWSRVPSLDAQMLGDDEEDVGAMLPRVQSCSPGAEDCVGDVGSSSAPTPSFRPLCPHTLHTCIPALPPNSSNTLIRASNTYANSSPSLPPSLPPSLSPSLSLPHPLPSPHPNKTFDAFLAPHKSGKGETHRASANAKMAVKSQKLLRDGGGFTGKTLVLLGWCKRGVDD</sequence>
<gene>
    <name evidence="2" type="ORF">LEMA_P044000.1</name>
</gene>
<feature type="compositionally biased region" description="Pro residues" evidence="1">
    <location>
        <begin position="266"/>
        <end position="277"/>
    </location>
</feature>
<name>E4ZPW4_LEPMJ</name>
<dbReference type="InParanoid" id="E4ZPW4"/>
<dbReference type="OrthoDB" id="3769170at2759"/>
<dbReference type="eggNOG" id="ENOG502RJ4K">
    <property type="taxonomic scope" value="Eukaryota"/>
</dbReference>
<evidence type="ECO:0000256" key="1">
    <source>
        <dbReference type="SAM" id="MobiDB-lite"/>
    </source>
</evidence>
<protein>
    <submittedName>
        <fullName evidence="2">Predicted protein</fullName>
    </submittedName>
</protein>
<accession>E4ZPW4</accession>